<feature type="compositionally biased region" description="Gly residues" evidence="1">
    <location>
        <begin position="440"/>
        <end position="451"/>
    </location>
</feature>
<feature type="compositionally biased region" description="Low complexity" evidence="1">
    <location>
        <begin position="86"/>
        <end position="115"/>
    </location>
</feature>
<feature type="compositionally biased region" description="Low complexity" evidence="1">
    <location>
        <begin position="545"/>
        <end position="581"/>
    </location>
</feature>
<feature type="compositionally biased region" description="Low complexity" evidence="1">
    <location>
        <begin position="1085"/>
        <end position="1097"/>
    </location>
</feature>
<feature type="region of interest" description="Disordered" evidence="1">
    <location>
        <begin position="875"/>
        <end position="929"/>
    </location>
</feature>
<proteinExistence type="predicted"/>
<feature type="compositionally biased region" description="Low complexity" evidence="1">
    <location>
        <begin position="652"/>
        <end position="662"/>
    </location>
</feature>
<feature type="compositionally biased region" description="Gly residues" evidence="1">
    <location>
        <begin position="1316"/>
        <end position="1327"/>
    </location>
</feature>
<evidence type="ECO:0000256" key="1">
    <source>
        <dbReference type="SAM" id="MobiDB-lite"/>
    </source>
</evidence>
<feature type="region of interest" description="Disordered" evidence="1">
    <location>
        <begin position="436"/>
        <end position="482"/>
    </location>
</feature>
<feature type="compositionally biased region" description="Low complexity" evidence="1">
    <location>
        <begin position="886"/>
        <end position="929"/>
    </location>
</feature>
<feature type="compositionally biased region" description="Gly residues" evidence="1">
    <location>
        <begin position="67"/>
        <end position="85"/>
    </location>
</feature>
<feature type="compositionally biased region" description="Gly residues" evidence="1">
    <location>
        <begin position="1692"/>
        <end position="1716"/>
    </location>
</feature>
<sequence>MNLLITALAWRDSCDTAAASGECSSGLAGGHPAPEAFWRGDARPPQAPTDHGMPSTSGRFAPLPKGSGSGHGRDGGASGAGGAGAAGSRAPRTIGNRPGNNSGNRPGSGNSSSSSGSGGGGGWTGAKTRTAPTAGRDRQHQPLPQPQSAPDPAALTAWIKSARDVGRLERLVRQHGERMNHIHVSAAITHLAQLAAADPAVSETLEAAAGAAAAPAAMSAATAPSEPAQGAAVSAGQAVRAARGGDGGTAAVEQARALAEALLRLLRSRLPDCEPRQLANTAWALGKWPAGLCGRREALLEVARAAASQLGRFRPQELSNLLHGCASVVASTSATAATAAAAGAAGASTSAAAAPAEGTFAEAALPAAFLRNHAHACAAVLQRTLARSGSHASRADIDSISTGSTSNVTAFKMQELSNLLWAWGALLGSDSPDVVAGDADSGGSGGSGGSGSSPRAAAVPSAGRRPGAAAARAATLATGEDAPPPHLLPCMDVLAAQLALGLGAAGPQELANSVHGLARLQIEPTWEWVDAAMAAARRHVRHARPQPLLQQPQQPQQPPSVTGPSASPSPSSSGSSGRAAGFSPRELSNWLWGCSRLRLRLPRALLEGEGEGELAAALERCLPAMNLQERVNVLWALAWQAKLGVADWQEQEPQQGCGQGAEQEQEQEQEGAVRTAGHALQSHVWRGAQSVVAVPPSATVGASQAHGHTGAHAAATTAAAPQQSALGRQGPAPRGSHAAPSQPHAVPAAGDAGGGSGDRGGALSGSVLNGVLRSVLDAATASSSASAVAGATAAASRGSKPLVPPTPSTLAAALARKVSAASRSAAAAPATVAPAAAAQMAPLHPLTARRAQDVSVTLWSLATLHCAGIEGLDLGASTRGGGSGTTRGQSSGHGNSASAGAADGDGNGANRASNSTERGRQQPTLAAARATTAAQQLLQLWQDALPHMGPQALSNSVWAAARLRLRLTAPLTAGVLAALRRHGRGLAPPEAAAVVRGLGMLCATLPLAPSAAAPEAQQAAAPGAQLLQPQQGATASAGDLVAVVLGLLEHVYIRHASYSLGQLAQVCYGGALLLRWAGGSRQLLQQPQPQSAASRGASGDGSDGDGDGGLFVPAALEIRMSLDLDDDMVYGSSSVASAAAAAAAAGLGPGAAAAAAAARAQQRRLIPPLDWLLLQLQLAYRGRAAKAASAAAGGSSGGEAGAGGTAAPVGVSVSVEEVAMTLQAVGLLLPEGASMLTAARCADLAAWGQDLTRMQLRRVLAAATAAAATSAPPPHVRQLAPLLHAVAMAAVGSVHAARIRRAAAAERLRRASGAAPPGGGPAGGGPGSPYAGEGLARSSVDEFVVSGRKAARREEHRLQQLVQQVQQQQGAAVAQPEATPATAAAPPDAAAASARSVPPATSANAATASATSGRFQPAQTHVAQPQPTPTPVPMTPQQQGGLLNPASPSPAWQASGLSPEWLARFWALTGPSLAEASPQEAALLLCALGALSVRPPEPWAHALLAAVRPHLRARPPLLPQAAGAATTGVAVAAAAAYAPSPALSDQTLGLLILGLGKTHVAPPREWMVAALAEVEARASGGAACNAAAAAAAAASASAPAGSTATPQPQPPQPLDPRVLKCVLAGLAELEWPLPAEWLTRVVVGAAPRLRQLRPADRSRMYLSLVALDAGLADRMGYDFCHVIAAAAQSQQGGAGGGGAGAGGAGAGGGGAGGSGGAAAVAVAGTEGAGQQRSLFTRSRGGWR</sequence>
<feature type="compositionally biased region" description="Gly residues" evidence="1">
    <location>
        <begin position="751"/>
        <end position="761"/>
    </location>
</feature>
<dbReference type="Proteomes" id="UP000613740">
    <property type="component" value="Unassembled WGS sequence"/>
</dbReference>
<feature type="compositionally biased region" description="Low complexity" evidence="1">
    <location>
        <begin position="452"/>
        <end position="474"/>
    </location>
</feature>
<keyword evidence="3" id="KW-1185">Reference proteome</keyword>
<feature type="region of interest" description="Disordered" evidence="1">
    <location>
        <begin position="19"/>
        <end position="151"/>
    </location>
</feature>
<accession>A0A835WRW5</accession>
<feature type="region of interest" description="Disordered" evidence="1">
    <location>
        <begin position="1369"/>
        <end position="1454"/>
    </location>
</feature>
<feature type="region of interest" description="Disordered" evidence="1">
    <location>
        <begin position="1691"/>
        <end position="1717"/>
    </location>
</feature>
<feature type="compositionally biased region" description="Low complexity" evidence="1">
    <location>
        <begin position="1369"/>
        <end position="1425"/>
    </location>
</feature>
<protein>
    <recommendedName>
        <fullName evidence="4">RAP domain-containing protein</fullName>
    </recommendedName>
</protein>
<gene>
    <name evidence="2" type="ORF">HYH02_003323</name>
</gene>
<feature type="region of interest" description="Disordered" evidence="1">
    <location>
        <begin position="1308"/>
        <end position="1334"/>
    </location>
</feature>
<feature type="region of interest" description="Disordered" evidence="1">
    <location>
        <begin position="652"/>
        <end position="677"/>
    </location>
</feature>
<feature type="region of interest" description="Disordered" evidence="1">
    <location>
        <begin position="539"/>
        <end position="581"/>
    </location>
</feature>
<evidence type="ECO:0000313" key="2">
    <source>
        <dbReference type="EMBL" id="KAG2452299.1"/>
    </source>
</evidence>
<evidence type="ECO:0000313" key="3">
    <source>
        <dbReference type="Proteomes" id="UP000613740"/>
    </source>
</evidence>
<dbReference type="OrthoDB" id="550942at2759"/>
<dbReference type="EMBL" id="JAEHOD010000006">
    <property type="protein sequence ID" value="KAG2452299.1"/>
    <property type="molecule type" value="Genomic_DNA"/>
</dbReference>
<reference evidence="2" key="1">
    <citation type="journal article" date="2020" name="bioRxiv">
        <title>Comparative genomics of Chlamydomonas.</title>
        <authorList>
            <person name="Craig R.J."/>
            <person name="Hasan A.R."/>
            <person name="Ness R.W."/>
            <person name="Keightley P.D."/>
        </authorList>
    </citation>
    <scope>NUCLEOTIDE SEQUENCE</scope>
    <source>
        <strain evidence="2">CCAP 11/173</strain>
    </source>
</reference>
<evidence type="ECO:0008006" key="4">
    <source>
        <dbReference type="Google" id="ProtNLM"/>
    </source>
</evidence>
<name>A0A835WRW5_9CHLO</name>
<feature type="compositionally biased region" description="Low complexity" evidence="1">
    <location>
        <begin position="701"/>
        <end position="725"/>
    </location>
</feature>
<comment type="caution">
    <text evidence="2">The sequence shown here is derived from an EMBL/GenBank/DDBJ whole genome shotgun (WGS) entry which is preliminary data.</text>
</comment>
<feature type="region of interest" description="Disordered" evidence="1">
    <location>
        <begin position="1085"/>
        <end position="1105"/>
    </location>
</feature>
<feature type="region of interest" description="Disordered" evidence="1">
    <location>
        <begin position="699"/>
        <end position="761"/>
    </location>
</feature>
<organism evidence="2 3">
    <name type="scientific">Chlamydomonas schloesseri</name>
    <dbReference type="NCBI Taxonomy" id="2026947"/>
    <lineage>
        <taxon>Eukaryota</taxon>
        <taxon>Viridiplantae</taxon>
        <taxon>Chlorophyta</taxon>
        <taxon>core chlorophytes</taxon>
        <taxon>Chlorophyceae</taxon>
        <taxon>CS clade</taxon>
        <taxon>Chlamydomonadales</taxon>
        <taxon>Chlamydomonadaceae</taxon>
        <taxon>Chlamydomonas</taxon>
    </lineage>
</organism>